<dbReference type="GO" id="GO:0000155">
    <property type="term" value="F:phosphorelay sensor kinase activity"/>
    <property type="evidence" value="ECO:0007669"/>
    <property type="project" value="InterPro"/>
</dbReference>
<dbReference type="CDD" id="cd16922">
    <property type="entry name" value="HATPase_EvgS-ArcB-TorS-like"/>
    <property type="match status" value="1"/>
</dbReference>
<evidence type="ECO:0000313" key="18">
    <source>
        <dbReference type="EMBL" id="KAG0564418.1"/>
    </source>
</evidence>
<dbReference type="InterPro" id="IPR003594">
    <property type="entry name" value="HATPase_dom"/>
</dbReference>
<dbReference type="InterPro" id="IPR006189">
    <property type="entry name" value="CHASE_dom"/>
</dbReference>
<feature type="domain" description="Response regulatory" evidence="17">
    <location>
        <begin position="908"/>
        <end position="1043"/>
    </location>
</feature>
<gene>
    <name evidence="18" type="ORF">KC19_8G108500</name>
</gene>
<dbReference type="SMART" id="SM00388">
    <property type="entry name" value="HisKA"/>
    <property type="match status" value="1"/>
</dbReference>
<keyword evidence="9" id="KW-0067">ATP-binding</keyword>
<dbReference type="PROSITE" id="PS50110">
    <property type="entry name" value="RESPONSE_REGULATORY"/>
    <property type="match status" value="2"/>
</dbReference>
<dbReference type="Pfam" id="PF03924">
    <property type="entry name" value="CHASE"/>
    <property type="match status" value="1"/>
</dbReference>
<keyword evidence="10 15" id="KW-1133">Transmembrane helix</keyword>
<dbReference type="GO" id="GO:0016020">
    <property type="term" value="C:membrane"/>
    <property type="evidence" value="ECO:0007669"/>
    <property type="project" value="UniProtKB-SubCell"/>
</dbReference>
<evidence type="ECO:0000256" key="11">
    <source>
        <dbReference type="ARBA" id="ARBA00023012"/>
    </source>
</evidence>
<dbReference type="InterPro" id="IPR001789">
    <property type="entry name" value="Sig_transdc_resp-reg_receiver"/>
</dbReference>
<dbReference type="Gene3D" id="3.30.450.350">
    <property type="entry name" value="CHASE domain"/>
    <property type="match status" value="1"/>
</dbReference>
<evidence type="ECO:0000256" key="15">
    <source>
        <dbReference type="SAM" id="Phobius"/>
    </source>
</evidence>
<dbReference type="InterPro" id="IPR011006">
    <property type="entry name" value="CheY-like_superfamily"/>
</dbReference>
<keyword evidence="12 15" id="KW-0472">Membrane</keyword>
<evidence type="ECO:0000256" key="6">
    <source>
        <dbReference type="ARBA" id="ARBA00022692"/>
    </source>
</evidence>
<dbReference type="SMART" id="SM00387">
    <property type="entry name" value="HATPase_c"/>
    <property type="match status" value="1"/>
</dbReference>
<dbReference type="PANTHER" id="PTHR45339">
    <property type="entry name" value="HYBRID SIGNAL TRANSDUCTION HISTIDINE KINASE J"/>
    <property type="match status" value="1"/>
</dbReference>
<dbReference type="InterPro" id="IPR004358">
    <property type="entry name" value="Sig_transdc_His_kin-like_C"/>
</dbReference>
<dbReference type="EMBL" id="CM026429">
    <property type="protein sequence ID" value="KAG0564418.1"/>
    <property type="molecule type" value="Genomic_DNA"/>
</dbReference>
<evidence type="ECO:0000313" key="19">
    <source>
        <dbReference type="Proteomes" id="UP000822688"/>
    </source>
</evidence>
<keyword evidence="11" id="KW-0902">Two-component regulatory system</keyword>
<dbReference type="Proteomes" id="UP000822688">
    <property type="component" value="Chromosome 8"/>
</dbReference>
<evidence type="ECO:0000256" key="9">
    <source>
        <dbReference type="ARBA" id="ARBA00022840"/>
    </source>
</evidence>
<dbReference type="Pfam" id="PF00512">
    <property type="entry name" value="HisKA"/>
    <property type="match status" value="1"/>
</dbReference>
<evidence type="ECO:0000256" key="7">
    <source>
        <dbReference type="ARBA" id="ARBA00022741"/>
    </source>
</evidence>
<sequence length="1075" mass="118479">MIVDSLLWLRMGPSDLVREMVSMDRSISKRWSSRKSLLPSWHKKSSTCMRNKPLRLVLLVLGWMLACGVGAVLWKSSIHSMEDEFYLKCENRKEILKSDLENNLNASFVIVGLVASVPNLNEGIWREYCSQTLFLRPNVERLVYMERVLQNDRPAFERRWNGSISYVKGNNSYVRGNDTEYAPIVFETANVPFTLIDPGAYPVLANAIRAARDTGLFTLSPATLAHSSWTMGGYLAYYGPGKEGSSFATTQERQQACRGYVGTMLNISEIFARVLSRFVDDLDMDVVAVYVVDQSAGLNGEYNCSASAPTCALPLYDPAGRTPNAKSVASVSWSYGTQQFQLRCISKHNLKLLALRNIIAWPLLMSLVVLFFSIIVFLVMKRMEAIEKDVSLIEKMNVDLKAAKVAAEAADKAKSSFLATVSHEIRTPMNGVIGMTNLLMGTDLTAQQLDYVKVAQSSGNALIALINDVLDLSKIEAGKMELESVTFNLRKEVDSVFTLFDEKLQQKKLEVFMLVHEAVPTCVVGDPGRFRQILVNLVSNALKFTKEGSILVSVRVMDPHSENDESFPASESVYIVGSRDSAPRPASIQLSQVLPNSSPQSSYNLRSGQSTRDEADLARGNTAPRLSMHPGDEANTREAVAAWRAWKLTTISGRNCKPPKDFTVIVSVEDTGIGIPLHLQHRLFQPFSQADSSTSREYGGTGIGLSICQKLIKLMNGALTVKSKPGVGSVFEFTLPLSVPETADAKLSSCVRTSMAERTKLKGMRVALVDSNIVRQEVTASYLRCLDIIIDSFTEDVESTMNFLLSDRSPKVQGVVVDLKGMPHESILELASSIRRVPSLKTLPVLALSMGLTPSGEKELKDAGISHIINKPLRYTTLATVLLETVGVPARAPMKKPNANANMLNGRKLLVVDDNMVNRRVASSMLSRYGAIVTSVDGGGEAVNAVKNQKEGEEFDLILMDIQMPEMDGWEATRRIRRWELEVCELCQDSGEDFCPHHRLPIVAVTADVVVKTRSMCFSSGMDDYITKPLDQKQLHALLERFLKKDLVNAPLAIKTGAANGGPIRTASNSSDLSC</sequence>
<evidence type="ECO:0000256" key="8">
    <source>
        <dbReference type="ARBA" id="ARBA00022777"/>
    </source>
</evidence>
<dbReference type="AlphaFoldDB" id="A0A8T0H2U1"/>
<feature type="modified residue" description="4-aspartylphosphate" evidence="13">
    <location>
        <position position="818"/>
    </location>
</feature>
<feature type="transmembrane region" description="Helical" evidence="15">
    <location>
        <begin position="358"/>
        <end position="379"/>
    </location>
</feature>
<dbReference type="EC" id="2.7.13.3" evidence="3"/>
<evidence type="ECO:0000256" key="2">
    <source>
        <dbReference type="ARBA" id="ARBA00004370"/>
    </source>
</evidence>
<evidence type="ECO:0000256" key="14">
    <source>
        <dbReference type="SAM" id="MobiDB-lite"/>
    </source>
</evidence>
<evidence type="ECO:0000256" key="10">
    <source>
        <dbReference type="ARBA" id="ARBA00022989"/>
    </source>
</evidence>
<protein>
    <recommendedName>
        <fullName evidence="3">histidine kinase</fullName>
        <ecNumber evidence="3">2.7.13.3</ecNumber>
    </recommendedName>
</protein>
<comment type="subcellular location">
    <subcellularLocation>
        <location evidence="2">Membrane</location>
    </subcellularLocation>
</comment>
<evidence type="ECO:0000256" key="12">
    <source>
        <dbReference type="ARBA" id="ARBA00023136"/>
    </source>
</evidence>
<dbReference type="PROSITE" id="PS50109">
    <property type="entry name" value="HIS_KIN"/>
    <property type="match status" value="1"/>
</dbReference>
<proteinExistence type="predicted"/>
<keyword evidence="4 13" id="KW-0597">Phosphoprotein</keyword>
<dbReference type="SMART" id="SM00448">
    <property type="entry name" value="REC"/>
    <property type="match status" value="2"/>
</dbReference>
<organism evidence="18 19">
    <name type="scientific">Ceratodon purpureus</name>
    <name type="common">Fire moss</name>
    <name type="synonym">Dicranum purpureum</name>
    <dbReference type="NCBI Taxonomy" id="3225"/>
    <lineage>
        <taxon>Eukaryota</taxon>
        <taxon>Viridiplantae</taxon>
        <taxon>Streptophyta</taxon>
        <taxon>Embryophyta</taxon>
        <taxon>Bryophyta</taxon>
        <taxon>Bryophytina</taxon>
        <taxon>Bryopsida</taxon>
        <taxon>Dicranidae</taxon>
        <taxon>Pseudoditrichales</taxon>
        <taxon>Ditrichaceae</taxon>
        <taxon>Ceratodon</taxon>
    </lineage>
</organism>
<feature type="modified residue" description="4-aspartylphosphate" evidence="13">
    <location>
        <position position="961"/>
    </location>
</feature>
<feature type="region of interest" description="Disordered" evidence="14">
    <location>
        <begin position="593"/>
        <end position="616"/>
    </location>
</feature>
<dbReference type="Gene3D" id="1.10.287.130">
    <property type="match status" value="1"/>
</dbReference>
<keyword evidence="6 15" id="KW-0812">Transmembrane</keyword>
<dbReference type="SUPFAM" id="SSF47384">
    <property type="entry name" value="Homodimeric domain of signal transducing histidine kinase"/>
    <property type="match status" value="1"/>
</dbReference>
<evidence type="ECO:0000256" key="13">
    <source>
        <dbReference type="PROSITE-ProRule" id="PRU00169"/>
    </source>
</evidence>
<evidence type="ECO:0000256" key="3">
    <source>
        <dbReference type="ARBA" id="ARBA00012438"/>
    </source>
</evidence>
<dbReference type="PANTHER" id="PTHR45339:SF6">
    <property type="entry name" value="SENSORY HISTIDINE PROTEIN KINASE"/>
    <property type="match status" value="1"/>
</dbReference>
<dbReference type="InterPro" id="IPR003661">
    <property type="entry name" value="HisK_dim/P_dom"/>
</dbReference>
<feature type="domain" description="Response regulatory" evidence="17">
    <location>
        <begin position="765"/>
        <end position="886"/>
    </location>
</feature>
<comment type="caution">
    <text evidence="18">The sequence shown here is derived from an EMBL/GenBank/DDBJ whole genome shotgun (WGS) entry which is preliminary data.</text>
</comment>
<evidence type="ECO:0000259" key="16">
    <source>
        <dbReference type="PROSITE" id="PS50109"/>
    </source>
</evidence>
<keyword evidence="7" id="KW-0547">Nucleotide-binding</keyword>
<accession>A0A8T0H2U1</accession>
<keyword evidence="19" id="KW-1185">Reference proteome</keyword>
<comment type="catalytic activity">
    <reaction evidence="1">
        <text>ATP + protein L-histidine = ADP + protein N-phospho-L-histidine.</text>
        <dbReference type="EC" id="2.7.13.3"/>
    </reaction>
</comment>
<dbReference type="PRINTS" id="PR00344">
    <property type="entry name" value="BCTRLSENSOR"/>
</dbReference>
<feature type="domain" description="Histidine kinase" evidence="16">
    <location>
        <begin position="420"/>
        <end position="739"/>
    </location>
</feature>
<dbReference type="SUPFAM" id="SSF55874">
    <property type="entry name" value="ATPase domain of HSP90 chaperone/DNA topoisomerase II/histidine kinase"/>
    <property type="match status" value="2"/>
</dbReference>
<dbReference type="Gene3D" id="3.30.565.10">
    <property type="entry name" value="Histidine kinase-like ATPase, C-terminal domain"/>
    <property type="match status" value="1"/>
</dbReference>
<evidence type="ECO:0000256" key="4">
    <source>
        <dbReference type="ARBA" id="ARBA00022553"/>
    </source>
</evidence>
<evidence type="ECO:0000256" key="1">
    <source>
        <dbReference type="ARBA" id="ARBA00000085"/>
    </source>
</evidence>
<dbReference type="Pfam" id="PF02518">
    <property type="entry name" value="HATPase_c"/>
    <property type="match status" value="1"/>
</dbReference>
<dbReference type="CDD" id="cd00082">
    <property type="entry name" value="HisKA"/>
    <property type="match status" value="1"/>
</dbReference>
<dbReference type="Gene3D" id="3.40.50.2300">
    <property type="match status" value="2"/>
</dbReference>
<dbReference type="Pfam" id="PF00072">
    <property type="entry name" value="Response_reg"/>
    <property type="match status" value="1"/>
</dbReference>
<dbReference type="CDD" id="cd17546">
    <property type="entry name" value="REC_hyHK_CKI1_RcsC-like"/>
    <property type="match status" value="1"/>
</dbReference>
<reference evidence="18" key="1">
    <citation type="submission" date="2020-06" db="EMBL/GenBank/DDBJ databases">
        <title>WGS assembly of Ceratodon purpureus strain R40.</title>
        <authorList>
            <person name="Carey S.B."/>
            <person name="Jenkins J."/>
            <person name="Shu S."/>
            <person name="Lovell J.T."/>
            <person name="Sreedasyam A."/>
            <person name="Maumus F."/>
            <person name="Tiley G.P."/>
            <person name="Fernandez-Pozo N."/>
            <person name="Barry K."/>
            <person name="Chen C."/>
            <person name="Wang M."/>
            <person name="Lipzen A."/>
            <person name="Daum C."/>
            <person name="Saski C.A."/>
            <person name="Payton A.C."/>
            <person name="Mcbreen J.C."/>
            <person name="Conrad R.E."/>
            <person name="Kollar L.M."/>
            <person name="Olsson S."/>
            <person name="Huttunen S."/>
            <person name="Landis J.B."/>
            <person name="Wickett N.J."/>
            <person name="Johnson M.G."/>
            <person name="Rensing S.A."/>
            <person name="Grimwood J."/>
            <person name="Schmutz J."/>
            <person name="Mcdaniel S.F."/>
        </authorList>
    </citation>
    <scope>NUCLEOTIDE SEQUENCE</scope>
    <source>
        <strain evidence="18">R40</strain>
    </source>
</reference>
<dbReference type="InterPro" id="IPR036097">
    <property type="entry name" value="HisK_dim/P_sf"/>
</dbReference>
<dbReference type="InterPro" id="IPR042240">
    <property type="entry name" value="CHASE_sf"/>
</dbReference>
<feature type="compositionally biased region" description="Polar residues" evidence="14">
    <location>
        <begin position="593"/>
        <end position="610"/>
    </location>
</feature>
<dbReference type="FunFam" id="1.10.287.130:FF:000002">
    <property type="entry name" value="Two-component osmosensing histidine kinase"/>
    <property type="match status" value="1"/>
</dbReference>
<dbReference type="SUPFAM" id="SSF52172">
    <property type="entry name" value="CheY-like"/>
    <property type="match status" value="2"/>
</dbReference>
<dbReference type="GO" id="GO:0005524">
    <property type="term" value="F:ATP binding"/>
    <property type="evidence" value="ECO:0007669"/>
    <property type="project" value="UniProtKB-KW"/>
</dbReference>
<dbReference type="InterPro" id="IPR005467">
    <property type="entry name" value="His_kinase_dom"/>
</dbReference>
<dbReference type="InterPro" id="IPR036890">
    <property type="entry name" value="HATPase_C_sf"/>
</dbReference>
<dbReference type="SMART" id="SM01079">
    <property type="entry name" value="CHASE"/>
    <property type="match status" value="1"/>
</dbReference>
<evidence type="ECO:0000256" key="5">
    <source>
        <dbReference type="ARBA" id="ARBA00022679"/>
    </source>
</evidence>
<keyword evidence="8" id="KW-0418">Kinase</keyword>
<name>A0A8T0H2U1_CERPU</name>
<evidence type="ECO:0000259" key="17">
    <source>
        <dbReference type="PROSITE" id="PS50110"/>
    </source>
</evidence>
<keyword evidence="5" id="KW-0808">Transferase</keyword>